<dbReference type="InterPro" id="IPR016032">
    <property type="entry name" value="Sig_transdc_resp-reg_C-effctor"/>
</dbReference>
<keyword evidence="3" id="KW-0804">Transcription</keyword>
<keyword evidence="8" id="KW-1185">Reference proteome</keyword>
<dbReference type="PANTHER" id="PTHR44688">
    <property type="entry name" value="DNA-BINDING TRANSCRIPTIONAL ACTIVATOR DEVR_DOSR"/>
    <property type="match status" value="1"/>
</dbReference>
<evidence type="ECO:0000313" key="8">
    <source>
        <dbReference type="Proteomes" id="UP000676409"/>
    </source>
</evidence>
<dbReference type="Pfam" id="PF00196">
    <property type="entry name" value="GerE"/>
    <property type="match status" value="1"/>
</dbReference>
<evidence type="ECO:0000313" key="7">
    <source>
        <dbReference type="EMBL" id="QUD87871.1"/>
    </source>
</evidence>
<dbReference type="PROSITE" id="PS50043">
    <property type="entry name" value="HTH_LUXR_2"/>
    <property type="match status" value="1"/>
</dbReference>
<dbReference type="InterPro" id="IPR036388">
    <property type="entry name" value="WH-like_DNA-bd_sf"/>
</dbReference>
<dbReference type="GO" id="GO:0006355">
    <property type="term" value="P:regulation of DNA-templated transcription"/>
    <property type="evidence" value="ECO:0007669"/>
    <property type="project" value="InterPro"/>
</dbReference>
<evidence type="ECO:0000256" key="5">
    <source>
        <dbReference type="SAM" id="Phobius"/>
    </source>
</evidence>
<feature type="domain" description="HTH luxR-type" evidence="6">
    <location>
        <begin position="8"/>
        <end position="73"/>
    </location>
</feature>
<sequence>MREAGDSVKAEADLLTDREWDCLCYVVERYSSKQIAARLGVAPKTVDSYLDTARVKLGARTRQEAAQVLVSRFGAISPRKAFPRESAPGDEGGEASFPGLVLSGGAGRGRDGGGEPGCENPARDVSHQAGARVSVSVPADRAAGQRTPAADRLVADRAPAAQPGRSGLRAGGLGDRGSQGFGADEPAGAVLSRALDPRLEPDRWGAGAVTDGGRHGLGPLATLAAIGLISVLFALTAGGTLAGLAALESLLERHGPPAHSQPQPLIPGPHP</sequence>
<dbReference type="GO" id="GO:0003677">
    <property type="term" value="F:DNA binding"/>
    <property type="evidence" value="ECO:0007669"/>
    <property type="project" value="UniProtKB-KW"/>
</dbReference>
<gene>
    <name evidence="7" type="ORF">KCG34_22980</name>
</gene>
<evidence type="ECO:0000256" key="1">
    <source>
        <dbReference type="ARBA" id="ARBA00023015"/>
    </source>
</evidence>
<dbReference type="Proteomes" id="UP000676409">
    <property type="component" value="Chromosome"/>
</dbReference>
<feature type="region of interest" description="Disordered" evidence="4">
    <location>
        <begin position="80"/>
        <end position="185"/>
    </location>
</feature>
<evidence type="ECO:0000256" key="2">
    <source>
        <dbReference type="ARBA" id="ARBA00023125"/>
    </source>
</evidence>
<evidence type="ECO:0000259" key="6">
    <source>
        <dbReference type="PROSITE" id="PS50043"/>
    </source>
</evidence>
<accession>A0A975IW02</accession>
<evidence type="ECO:0000256" key="4">
    <source>
        <dbReference type="SAM" id="MobiDB-lite"/>
    </source>
</evidence>
<keyword evidence="5" id="KW-0472">Membrane</keyword>
<dbReference type="AlphaFoldDB" id="A0A975IW02"/>
<dbReference type="CDD" id="cd06170">
    <property type="entry name" value="LuxR_C_like"/>
    <property type="match status" value="1"/>
</dbReference>
<protein>
    <submittedName>
        <fullName evidence="7">Helix-turn-helix transcriptional regulator</fullName>
    </submittedName>
</protein>
<keyword evidence="2" id="KW-0238">DNA-binding</keyword>
<dbReference type="KEGG" id="caul:KCG34_22980"/>
<keyword evidence="5" id="KW-1133">Transmembrane helix</keyword>
<dbReference type="SMART" id="SM00421">
    <property type="entry name" value="HTH_LUXR"/>
    <property type="match status" value="1"/>
</dbReference>
<name>A0A975IW02_9CAUL</name>
<organism evidence="7 8">
    <name type="scientific">Phenylobacterium montanum</name>
    <dbReference type="NCBI Taxonomy" id="2823693"/>
    <lineage>
        <taxon>Bacteria</taxon>
        <taxon>Pseudomonadati</taxon>
        <taxon>Pseudomonadota</taxon>
        <taxon>Alphaproteobacteria</taxon>
        <taxon>Caulobacterales</taxon>
        <taxon>Caulobacteraceae</taxon>
        <taxon>Phenylobacterium</taxon>
    </lineage>
</organism>
<feature type="transmembrane region" description="Helical" evidence="5">
    <location>
        <begin position="223"/>
        <end position="247"/>
    </location>
</feature>
<reference evidence="7" key="1">
    <citation type="submission" date="2021-04" db="EMBL/GenBank/DDBJ databases">
        <title>The complete genome sequence of Caulobacter sp. S6.</title>
        <authorList>
            <person name="Tang Y."/>
            <person name="Ouyang W."/>
            <person name="Liu Q."/>
            <person name="Huang B."/>
            <person name="Guo Z."/>
            <person name="Lei P."/>
        </authorList>
    </citation>
    <scope>NUCLEOTIDE SEQUENCE</scope>
    <source>
        <strain evidence="7">S6</strain>
    </source>
</reference>
<dbReference type="InterPro" id="IPR000792">
    <property type="entry name" value="Tscrpt_reg_LuxR_C"/>
</dbReference>
<dbReference type="Gene3D" id="1.10.10.10">
    <property type="entry name" value="Winged helix-like DNA-binding domain superfamily/Winged helix DNA-binding domain"/>
    <property type="match status" value="1"/>
</dbReference>
<dbReference type="PANTHER" id="PTHR44688:SF16">
    <property type="entry name" value="DNA-BINDING TRANSCRIPTIONAL ACTIVATOR DEVR_DOSR"/>
    <property type="match status" value="1"/>
</dbReference>
<feature type="compositionally biased region" description="Gly residues" evidence="4">
    <location>
        <begin position="169"/>
        <end position="180"/>
    </location>
</feature>
<evidence type="ECO:0000256" key="3">
    <source>
        <dbReference type="ARBA" id="ARBA00023163"/>
    </source>
</evidence>
<dbReference type="EMBL" id="CP073078">
    <property type="protein sequence ID" value="QUD87871.1"/>
    <property type="molecule type" value="Genomic_DNA"/>
</dbReference>
<proteinExistence type="predicted"/>
<keyword evidence="5" id="KW-0812">Transmembrane</keyword>
<keyword evidence="1" id="KW-0805">Transcription regulation</keyword>
<dbReference type="SUPFAM" id="SSF46894">
    <property type="entry name" value="C-terminal effector domain of the bipartite response regulators"/>
    <property type="match status" value="1"/>
</dbReference>